<feature type="compositionally biased region" description="Low complexity" evidence="1">
    <location>
        <begin position="659"/>
        <end position="671"/>
    </location>
</feature>
<dbReference type="InParanoid" id="A0A212FL35"/>
<evidence type="ECO:0000256" key="1">
    <source>
        <dbReference type="SAM" id="MobiDB-lite"/>
    </source>
</evidence>
<sequence length="702" mass="74258">MGCDAETSSSAWLLPVPHGLRSGGKGSSWAWCNLGNDGERCLHSRRLSSAANIRRGGIVSWSGCVGFVFGAYAIGSWDSRGGAVVWPYGLAGECGPALWSLDSGLAGVWVGEGPEDPHPWARAPSRNLCEGAGVPVSELWGRRTLGGNTTRQLLCSRGLRRRGIQECSGGEGVPFLACRFLVPQLSCIRRPRGYRICHFVTLPSGFVCSRHNPLPSSPVSGDPGDVGSGGGRSSRLLAGQTVTLIERTRGRQLRGVNLYKKSPNSPSCGARLGDASSGAAGGYLSHRATKGLPPPRRDDDDSLGRGAVGTGPGLGKGHRSAKDLDKVMVVSSDEEPVDASAVRPVARQPLASNGEKGRATRRSPRTTSGSEMETEETRSAFFAGTPTSLAPLRKRPATRRQPGGSSSGGSDKASFATAVKRGRAVEEGESNSEEENVARSTRRVEVALSSVKTLPASCLAKEMERALSVIVDVALKSKNLKGGCVRALKTSAALLGEAKEILLQRTSGEENEILRARLEEERKKSSLLEKELGLLREGQARLRADMDLLATAPKPARDEKSEEELRGSLMRDLGAMMDAKLQGIADRLLPEKRLRPPLAADKRPPPAPASAAVAEPAGRVASRKKNGATREQEKTARPLPPPPPSMDKTWTEVRPPSPASGGVRRAASAGALPPASQRTPLAMARYGRALRPQQSPPPPGGA</sequence>
<dbReference type="KEGG" id="dpl:KGM_204751"/>
<protein>
    <submittedName>
        <fullName evidence="2">Gag protein</fullName>
    </submittedName>
</protein>
<dbReference type="Proteomes" id="UP000007151">
    <property type="component" value="Unassembled WGS sequence"/>
</dbReference>
<dbReference type="AlphaFoldDB" id="A0A212FL35"/>
<evidence type="ECO:0000313" key="2">
    <source>
        <dbReference type="EMBL" id="OWR54451.1"/>
    </source>
</evidence>
<evidence type="ECO:0000313" key="3">
    <source>
        <dbReference type="Proteomes" id="UP000007151"/>
    </source>
</evidence>
<comment type="caution">
    <text evidence="2">The sequence shown here is derived from an EMBL/GenBank/DDBJ whole genome shotgun (WGS) entry which is preliminary data.</text>
</comment>
<dbReference type="eggNOG" id="KOG1075">
    <property type="taxonomic scope" value="Eukaryota"/>
</dbReference>
<name>A0A212FL35_DANPL</name>
<feature type="region of interest" description="Disordered" evidence="1">
    <location>
        <begin position="279"/>
        <end position="442"/>
    </location>
</feature>
<organism evidence="2 3">
    <name type="scientific">Danaus plexippus plexippus</name>
    <dbReference type="NCBI Taxonomy" id="278856"/>
    <lineage>
        <taxon>Eukaryota</taxon>
        <taxon>Metazoa</taxon>
        <taxon>Ecdysozoa</taxon>
        <taxon>Arthropoda</taxon>
        <taxon>Hexapoda</taxon>
        <taxon>Insecta</taxon>
        <taxon>Pterygota</taxon>
        <taxon>Neoptera</taxon>
        <taxon>Endopterygota</taxon>
        <taxon>Lepidoptera</taxon>
        <taxon>Glossata</taxon>
        <taxon>Ditrysia</taxon>
        <taxon>Papilionoidea</taxon>
        <taxon>Nymphalidae</taxon>
        <taxon>Danainae</taxon>
        <taxon>Danaini</taxon>
        <taxon>Danaina</taxon>
        <taxon>Danaus</taxon>
        <taxon>Danaus</taxon>
    </lineage>
</organism>
<feature type="compositionally biased region" description="Gly residues" evidence="1">
    <location>
        <begin position="306"/>
        <end position="315"/>
    </location>
</feature>
<gene>
    <name evidence="2" type="ORF">KGM_204751</name>
</gene>
<keyword evidence="3" id="KW-1185">Reference proteome</keyword>
<proteinExistence type="predicted"/>
<accession>A0A212FL35</accession>
<reference evidence="2 3" key="1">
    <citation type="journal article" date="2011" name="Cell">
        <title>The monarch butterfly genome yields insights into long-distance migration.</title>
        <authorList>
            <person name="Zhan S."/>
            <person name="Merlin C."/>
            <person name="Boore J.L."/>
            <person name="Reppert S.M."/>
        </authorList>
    </citation>
    <scope>NUCLEOTIDE SEQUENCE [LARGE SCALE GENOMIC DNA]</scope>
    <source>
        <strain evidence="2">F-2</strain>
    </source>
</reference>
<feature type="region of interest" description="Disordered" evidence="1">
    <location>
        <begin position="596"/>
        <end position="702"/>
    </location>
</feature>
<dbReference type="EMBL" id="AGBW02007876">
    <property type="protein sequence ID" value="OWR54451.1"/>
    <property type="molecule type" value="Genomic_DNA"/>
</dbReference>